<protein>
    <submittedName>
        <fullName evidence="6">Protein kinase</fullName>
    </submittedName>
</protein>
<dbReference type="RefSeq" id="WP_344528027.1">
    <property type="nucleotide sequence ID" value="NZ_BAAAPE010000007.1"/>
</dbReference>
<reference evidence="6 7" key="1">
    <citation type="journal article" date="2019" name="Int. J. Syst. Evol. Microbiol.">
        <title>The Global Catalogue of Microorganisms (GCM) 10K type strain sequencing project: providing services to taxonomists for standard genome sequencing and annotation.</title>
        <authorList>
            <consortium name="The Broad Institute Genomics Platform"/>
            <consortium name="The Broad Institute Genome Sequencing Center for Infectious Disease"/>
            <person name="Wu L."/>
            <person name="Ma J."/>
        </authorList>
    </citation>
    <scope>NUCLEOTIDE SEQUENCE [LARGE SCALE GENOMIC DNA]</scope>
    <source>
        <strain evidence="6 7">JCM 15478</strain>
    </source>
</reference>
<sequence length="1094" mass="113891">MEDFAGYAGRLLADRYRLPRPPSEEYEFAESLAWDTASGQEVLVRQVPLPEVIEAEVVDDGYGHGGEGGPGGGSGRLRGSTGRATRRPADPVVRRAVEAAVAASRVPDHPRLDQVFDVFVEGDGLWIVSELVPARPLAALLADRPLGAHRAAEIAADLLAALRVVHAHGWAHRNITARTVLICEDGRALLTGLAVGAAEEALCGYDPLPEPGRVPAPPTGDIPDGPDASGGSAGPAAGGGGAAGVARPGGEDPGPAPGELGNGAGNGNGGPGREPAASPYHDTIPYGGARGPATWTGSPLPEGFAARPDGPPGGDDARGRGIFGFEGMQPDEDAGRGGEPVGGPGGQAPHGQGGHTAPSGVRNGPGARGDGSQAPVAHGYGTAGAPGLRGAAEDGDASARAARRGAIAAYRAGTQRAAAETRDGADERGPGARRDDGASQRPAADWWSTAPVGPGHGRGTGAGMGTGTGTDAGGALDDDVRWLSSAEDEVRPDALGGGGARGVDRDEIYGPRAAGPYVTRPDEDTGPTALPGARQGGSRSVRATWRTETYAGDEETGDAPYAPDANDPYGASDGYGANESYGASDGYGANEPYGANDGYGTDGQYGASDQNGAYDEYGSYDGDPDGTGDGDGGAERWGGEEASEGRYRGPATALAAERARHTRMTVVGPVTERWAPEQAGPVYENWRLAPPVGPAADLWALGALLFRAVQGHAPYPEDSAAELVQMVCAEPPAFAEDCGPLRPVVESLMRQDPTERPDFEELRGWLRSLIRSAPEPEVGQRTVTAPPSLEAPAPADPRRLPIVRRRGELVRRRKAEKRPVVSERRQRHKREREKPQRSPRRLGRLIVGLVLLGMAAAVAYAMWFMPEQSESGGAQKGSVVVPDEPEEKPQGGEDGGTEGEPGGKEKDQSKDKDKGGESGKGGKGGGDKDEPSGDRPPSGTGSAKAPKGYKTSRDPAGFQIAVPKEWDRRSTNGKGQVLYNGGDVTMIIVNGRDTAKKYGKNPSAYQNDDEPELSAYRASDWTSTTGLRRIDVGDTPMAEGTFKWKDGGGRELYARNRAVLLDGRYHVLLVQGSQGKKKEIDRHFEAVADTYRVT</sequence>
<feature type="compositionally biased region" description="Basic residues" evidence="4">
    <location>
        <begin position="825"/>
        <end position="839"/>
    </location>
</feature>
<feature type="region of interest" description="Disordered" evidence="4">
    <location>
        <begin position="208"/>
        <end position="397"/>
    </location>
</feature>
<dbReference type="InterPro" id="IPR051931">
    <property type="entry name" value="PAK3-like"/>
</dbReference>
<evidence type="ECO:0000256" key="4">
    <source>
        <dbReference type="SAM" id="MobiDB-lite"/>
    </source>
</evidence>
<keyword evidence="6" id="KW-0808">Transferase</keyword>
<feature type="compositionally biased region" description="Gly residues" evidence="4">
    <location>
        <begin position="63"/>
        <end position="76"/>
    </location>
</feature>
<feature type="compositionally biased region" description="Gly residues" evidence="4">
    <location>
        <begin position="337"/>
        <end position="354"/>
    </location>
</feature>
<evidence type="ECO:0000259" key="5">
    <source>
        <dbReference type="SMART" id="SM00220"/>
    </source>
</evidence>
<feature type="compositionally biased region" description="Gly residues" evidence="4">
    <location>
        <begin position="260"/>
        <end position="272"/>
    </location>
</feature>
<feature type="region of interest" description="Disordered" evidence="4">
    <location>
        <begin position="593"/>
        <end position="649"/>
    </location>
</feature>
<evidence type="ECO:0000256" key="3">
    <source>
        <dbReference type="ARBA" id="ARBA00022840"/>
    </source>
</evidence>
<proteinExistence type="inferred from homology"/>
<feature type="compositionally biased region" description="Gly residues" evidence="4">
    <location>
        <begin position="231"/>
        <end position="243"/>
    </location>
</feature>
<dbReference type="PANTHER" id="PTHR45832:SF22">
    <property type="entry name" value="SERINE_THREONINE-PROTEIN KINASE SAMKA-RELATED"/>
    <property type="match status" value="1"/>
</dbReference>
<dbReference type="InterPro" id="IPR011009">
    <property type="entry name" value="Kinase-like_dom_sf"/>
</dbReference>
<keyword evidence="2" id="KW-0547">Nucleotide-binding</keyword>
<comment type="caution">
    <text evidence="6">The sequence shown here is derived from an EMBL/GenBank/DDBJ whole genome shotgun (WGS) entry which is preliminary data.</text>
</comment>
<dbReference type="SMART" id="SM00220">
    <property type="entry name" value="S_TKc"/>
    <property type="match status" value="1"/>
</dbReference>
<dbReference type="EMBL" id="BAAAPE010000007">
    <property type="protein sequence ID" value="GAA2075372.1"/>
    <property type="molecule type" value="Genomic_DNA"/>
</dbReference>
<dbReference type="Proteomes" id="UP001500016">
    <property type="component" value="Unassembled WGS sequence"/>
</dbReference>
<organism evidence="6 7">
    <name type="scientific">Streptomyces albiaxialis</name>
    <dbReference type="NCBI Taxonomy" id="329523"/>
    <lineage>
        <taxon>Bacteria</taxon>
        <taxon>Bacillati</taxon>
        <taxon>Actinomycetota</taxon>
        <taxon>Actinomycetes</taxon>
        <taxon>Kitasatosporales</taxon>
        <taxon>Streptomycetaceae</taxon>
        <taxon>Streptomyces</taxon>
    </lineage>
</organism>
<accession>A0ABN2VWL8</accession>
<feature type="region of interest" description="Disordered" evidence="4">
    <location>
        <begin position="490"/>
        <end position="577"/>
    </location>
</feature>
<dbReference type="GO" id="GO:0016301">
    <property type="term" value="F:kinase activity"/>
    <property type="evidence" value="ECO:0007669"/>
    <property type="project" value="UniProtKB-KW"/>
</dbReference>
<feature type="compositionally biased region" description="Gly residues" evidence="4">
    <location>
        <begin position="454"/>
        <end position="472"/>
    </location>
</feature>
<feature type="domain" description="Protein kinase" evidence="5">
    <location>
        <begin position="26"/>
        <end position="766"/>
    </location>
</feature>
<feature type="compositionally biased region" description="Basic and acidic residues" evidence="4">
    <location>
        <begin position="633"/>
        <end position="647"/>
    </location>
</feature>
<keyword evidence="7" id="KW-1185">Reference proteome</keyword>
<feature type="region of interest" description="Disordered" evidence="4">
    <location>
        <begin position="59"/>
        <end position="89"/>
    </location>
</feature>
<dbReference type="Gene3D" id="1.10.510.10">
    <property type="entry name" value="Transferase(Phosphotransferase) domain 1"/>
    <property type="match status" value="2"/>
</dbReference>
<feature type="compositionally biased region" description="Basic and acidic residues" evidence="4">
    <location>
        <begin position="901"/>
        <end position="917"/>
    </location>
</feature>
<feature type="compositionally biased region" description="Basic and acidic residues" evidence="4">
    <location>
        <begin position="419"/>
        <end position="438"/>
    </location>
</feature>
<dbReference type="SUPFAM" id="SSF56112">
    <property type="entry name" value="Protein kinase-like (PK-like)"/>
    <property type="match status" value="1"/>
</dbReference>
<feature type="region of interest" description="Disordered" evidence="4">
    <location>
        <begin position="776"/>
        <end position="839"/>
    </location>
</feature>
<evidence type="ECO:0000256" key="2">
    <source>
        <dbReference type="ARBA" id="ARBA00022741"/>
    </source>
</evidence>
<evidence type="ECO:0000256" key="1">
    <source>
        <dbReference type="ARBA" id="ARBA00008874"/>
    </source>
</evidence>
<name>A0ABN2VWL8_9ACTN</name>
<feature type="region of interest" description="Disordered" evidence="4">
    <location>
        <begin position="411"/>
        <end position="477"/>
    </location>
</feature>
<gene>
    <name evidence="6" type="ORF">GCM10009801_29980</name>
</gene>
<feature type="region of interest" description="Disordered" evidence="4">
    <location>
        <begin position="869"/>
        <end position="974"/>
    </location>
</feature>
<comment type="similarity">
    <text evidence="1">Belongs to the protein kinase superfamily. STE Ser/Thr protein kinase family. STE20 subfamily.</text>
</comment>
<keyword evidence="3" id="KW-0067">ATP-binding</keyword>
<evidence type="ECO:0000313" key="6">
    <source>
        <dbReference type="EMBL" id="GAA2075372.1"/>
    </source>
</evidence>
<keyword evidence="6" id="KW-0418">Kinase</keyword>
<dbReference type="InterPro" id="IPR000719">
    <property type="entry name" value="Prot_kinase_dom"/>
</dbReference>
<feature type="compositionally biased region" description="Pro residues" evidence="4">
    <location>
        <begin position="208"/>
        <end position="220"/>
    </location>
</feature>
<dbReference type="PANTHER" id="PTHR45832">
    <property type="entry name" value="SERINE/THREONINE-PROTEIN KINASE SAMKA-RELATED-RELATED"/>
    <property type="match status" value="1"/>
</dbReference>
<evidence type="ECO:0000313" key="7">
    <source>
        <dbReference type="Proteomes" id="UP001500016"/>
    </source>
</evidence>